<dbReference type="Gene3D" id="3.40.50.300">
    <property type="entry name" value="P-loop containing nucleotide triphosphate hydrolases"/>
    <property type="match status" value="1"/>
</dbReference>
<evidence type="ECO:0008006" key="3">
    <source>
        <dbReference type="Google" id="ProtNLM"/>
    </source>
</evidence>
<sequence>MFLDSHDYFSQYLMSCISNGYAFHRGQAYISEGKKRVNLELSTPLELMGRSTEFQRIVEVLAEDGDLLIAGVPGSGRRTLVRRAALAVGAIILEIDCIRATDGERFVQLMAEAIAQNFDAVKIQDWVASSGKEFFRFQIEENSSIPTSKLILMRSLNAKQLWQAFELLLELPQILAESQNQRVVIILQSFPHIRSWDRHSLWEATFRREINQQTHVNYVLIATIAETTHYSQETNYPLETIQLAPLARDVVAVWAREILQTVGLTFDSRSKAMQLFLDAVQGHIGDAVAIIRRLQALRRPDGLITEQEVQQAIEELLKDLSITFESLLMLLPGNQVHLLECLATDPTEKPQSREYIQKHGLSRGGSLQGALTGLQHKGLIYGAEQRYQMALPLLALWLRQRLG</sequence>
<comment type="caution">
    <text evidence="1">The sequence shown here is derived from an EMBL/GenBank/DDBJ whole genome shotgun (WGS) entry which is preliminary data.</text>
</comment>
<name>G6FXX4_9CYAN</name>
<reference evidence="1 2" key="1">
    <citation type="submission" date="2011-09" db="EMBL/GenBank/DDBJ databases">
        <title>The draft genome of Fischerella sp. JSC-11.</title>
        <authorList>
            <consortium name="US DOE Joint Genome Institute (JGI-PGF)"/>
            <person name="Lucas S."/>
            <person name="Han J."/>
            <person name="Lapidus A."/>
            <person name="Cheng J.-F."/>
            <person name="Goodwin L."/>
            <person name="Pitluck S."/>
            <person name="Peters L."/>
            <person name="Land M.L."/>
            <person name="Hauser L."/>
            <person name="Sarkisova S."/>
            <person name="Bryant D.A."/>
            <person name="Brown I."/>
            <person name="Woyke T.J."/>
        </authorList>
    </citation>
    <scope>NUCLEOTIDE SEQUENCE [LARGE SCALE GENOMIC DNA]</scope>
    <source>
        <strain evidence="1 2">JSC-11</strain>
    </source>
</reference>
<dbReference type="EMBL" id="AGIZ01000012">
    <property type="protein sequence ID" value="EHC10186.1"/>
    <property type="molecule type" value="Genomic_DNA"/>
</dbReference>
<accession>G6FXX4</accession>
<protein>
    <recommendedName>
        <fullName evidence="3">ATP-binding protein</fullName>
    </recommendedName>
</protein>
<dbReference type="PANTHER" id="PTHR34301:SF8">
    <property type="entry name" value="ATPASE DOMAIN-CONTAINING PROTEIN"/>
    <property type="match status" value="1"/>
</dbReference>
<dbReference type="PANTHER" id="PTHR34301">
    <property type="entry name" value="DNA-BINDING PROTEIN-RELATED"/>
    <property type="match status" value="1"/>
</dbReference>
<organism evidence="1 2">
    <name type="scientific">Fischerella thermalis JSC-11</name>
    <dbReference type="NCBI Taxonomy" id="741277"/>
    <lineage>
        <taxon>Bacteria</taxon>
        <taxon>Bacillati</taxon>
        <taxon>Cyanobacteriota</taxon>
        <taxon>Cyanophyceae</taxon>
        <taxon>Nostocales</taxon>
        <taxon>Hapalosiphonaceae</taxon>
        <taxon>Fischerella</taxon>
    </lineage>
</organism>
<dbReference type="PATRIC" id="fig|741277.3.peg.3158"/>
<dbReference type="InterPro" id="IPR027417">
    <property type="entry name" value="P-loop_NTPase"/>
</dbReference>
<dbReference type="AlphaFoldDB" id="G6FXX4"/>
<keyword evidence="2" id="KW-1185">Reference proteome</keyword>
<dbReference type="SUPFAM" id="SSF52540">
    <property type="entry name" value="P-loop containing nucleoside triphosphate hydrolases"/>
    <property type="match status" value="1"/>
</dbReference>
<evidence type="ECO:0000313" key="2">
    <source>
        <dbReference type="Proteomes" id="UP000004344"/>
    </source>
</evidence>
<evidence type="ECO:0000313" key="1">
    <source>
        <dbReference type="EMBL" id="EHC10186.1"/>
    </source>
</evidence>
<gene>
    <name evidence="1" type="ORF">FJSC11DRAFT_3723</name>
</gene>
<dbReference type="Proteomes" id="UP000004344">
    <property type="component" value="Unassembled WGS sequence"/>
</dbReference>
<proteinExistence type="predicted"/>